<accession>A0A0F9NYM6</accession>
<evidence type="ECO:0000313" key="2">
    <source>
        <dbReference type="EMBL" id="KKN22964.1"/>
    </source>
</evidence>
<feature type="region of interest" description="Disordered" evidence="1">
    <location>
        <begin position="1"/>
        <end position="22"/>
    </location>
</feature>
<dbReference type="EMBL" id="LAZR01003014">
    <property type="protein sequence ID" value="KKN22964.1"/>
    <property type="molecule type" value="Genomic_DNA"/>
</dbReference>
<gene>
    <name evidence="2" type="ORF">LCGC14_0909670</name>
</gene>
<feature type="compositionally biased region" description="Polar residues" evidence="1">
    <location>
        <begin position="13"/>
        <end position="22"/>
    </location>
</feature>
<evidence type="ECO:0000256" key="1">
    <source>
        <dbReference type="SAM" id="MobiDB-lite"/>
    </source>
</evidence>
<organism evidence="2">
    <name type="scientific">marine sediment metagenome</name>
    <dbReference type="NCBI Taxonomy" id="412755"/>
    <lineage>
        <taxon>unclassified sequences</taxon>
        <taxon>metagenomes</taxon>
        <taxon>ecological metagenomes</taxon>
    </lineage>
</organism>
<sequence length="281" mass="29356">MAISQRHRGWRWSPTSASSEGDSSYLAALYNGTEAYRILGTGINFAGTTLTPDSNRADIALAVGTRAAEKDITMTAAASQHLEPIQINLNFSGAAPTSTSTVNALYMQLTHDTIDMANLRLKGADWTFTINKDLQDAYVYQGEIDYGAAASTVGGESAVMSLNMNAGAGAVTGNLRGLIVNTYGAGLPSTTSIGIEVRTDGGSATLAEGIRIWSVGANSITAGLNFTGTLTYFADFDGCSGAATTITTDSGSVATTWKARIKVKTDDGTDAWINVYSTSNE</sequence>
<comment type="caution">
    <text evidence="2">The sequence shown here is derived from an EMBL/GenBank/DDBJ whole genome shotgun (WGS) entry which is preliminary data.</text>
</comment>
<feature type="compositionally biased region" description="Basic residues" evidence="1">
    <location>
        <begin position="1"/>
        <end position="10"/>
    </location>
</feature>
<reference evidence="2" key="1">
    <citation type="journal article" date="2015" name="Nature">
        <title>Complex archaea that bridge the gap between prokaryotes and eukaryotes.</title>
        <authorList>
            <person name="Spang A."/>
            <person name="Saw J.H."/>
            <person name="Jorgensen S.L."/>
            <person name="Zaremba-Niedzwiedzka K."/>
            <person name="Martijn J."/>
            <person name="Lind A.E."/>
            <person name="van Eijk R."/>
            <person name="Schleper C."/>
            <person name="Guy L."/>
            <person name="Ettema T.J."/>
        </authorList>
    </citation>
    <scope>NUCLEOTIDE SEQUENCE</scope>
</reference>
<name>A0A0F9NYM6_9ZZZZ</name>
<protein>
    <submittedName>
        <fullName evidence="2">Uncharacterized protein</fullName>
    </submittedName>
</protein>
<dbReference type="AlphaFoldDB" id="A0A0F9NYM6"/>
<proteinExistence type="predicted"/>